<dbReference type="EMBL" id="LNYZ01000013">
    <property type="protein sequence ID" value="KTD77760.1"/>
    <property type="molecule type" value="Genomic_DNA"/>
</dbReference>
<feature type="region of interest" description="Disordered" evidence="1">
    <location>
        <begin position="159"/>
        <end position="192"/>
    </location>
</feature>
<feature type="compositionally biased region" description="Polar residues" evidence="1">
    <location>
        <begin position="159"/>
        <end position="169"/>
    </location>
</feature>
<evidence type="ECO:0000313" key="3">
    <source>
        <dbReference type="EMBL" id="STY23070.1"/>
    </source>
</evidence>
<evidence type="ECO:0000256" key="1">
    <source>
        <dbReference type="SAM" id="MobiDB-lite"/>
    </source>
</evidence>
<dbReference type="OrthoDB" id="5650571at2"/>
<gene>
    <name evidence="2" type="ORF">Lstg_2117</name>
    <name evidence="3" type="ORF">NCTC11991_01672</name>
</gene>
<dbReference type="AlphaFoldDB" id="A0A378L9R5"/>
<sequence length="192" mass="21834">MTQNKQDQKPIQLSEMIFFQNLVPGKQQSPLIDHYRSEVLNKEEDGQMKQRREALLMEFPPVLSFRDEQQKKEFYDEEAKCRKQFCCGGLNPLSAAFISEIGFSPKDDYVFSPGNGQFYEGSQKTIGNTIKGDISREPFGSASQEELMEGLKTFDDTVAQRTQSSTTFEPESPTLAEIKSPNPFDITNKPKD</sequence>
<proteinExistence type="predicted"/>
<organism evidence="3 5">
    <name type="scientific">Legionella steigerwaltii</name>
    <dbReference type="NCBI Taxonomy" id="460"/>
    <lineage>
        <taxon>Bacteria</taxon>
        <taxon>Pseudomonadati</taxon>
        <taxon>Pseudomonadota</taxon>
        <taxon>Gammaproteobacteria</taxon>
        <taxon>Legionellales</taxon>
        <taxon>Legionellaceae</taxon>
        <taxon>Legionella</taxon>
    </lineage>
</organism>
<evidence type="ECO:0000313" key="4">
    <source>
        <dbReference type="Proteomes" id="UP000054820"/>
    </source>
</evidence>
<keyword evidence="4" id="KW-1185">Reference proteome</keyword>
<reference evidence="2 4" key="1">
    <citation type="submission" date="2015-11" db="EMBL/GenBank/DDBJ databases">
        <title>Genomic analysis of 38 Legionella species identifies large and diverse effector repertoires.</title>
        <authorList>
            <person name="Burstein D."/>
            <person name="Amaro F."/>
            <person name="Zusman T."/>
            <person name="Lifshitz Z."/>
            <person name="Cohen O."/>
            <person name="Gilbert J.A."/>
            <person name="Pupko T."/>
            <person name="Shuman H.A."/>
            <person name="Segal G."/>
        </authorList>
    </citation>
    <scope>NUCLEOTIDE SEQUENCE [LARGE SCALE GENOMIC DNA]</scope>
    <source>
        <strain evidence="2 4">SC-18-C9</strain>
    </source>
</reference>
<dbReference type="EMBL" id="UGOY01000001">
    <property type="protein sequence ID" value="STY23070.1"/>
    <property type="molecule type" value="Genomic_DNA"/>
</dbReference>
<name>A0A378L9R5_9GAMM</name>
<evidence type="ECO:0000313" key="2">
    <source>
        <dbReference type="EMBL" id="KTD77760.1"/>
    </source>
</evidence>
<dbReference type="Proteomes" id="UP000054820">
    <property type="component" value="Unassembled WGS sequence"/>
</dbReference>
<dbReference type="RefSeq" id="WP_058477650.1">
    <property type="nucleotide sequence ID" value="NZ_CAAAIO010000001.1"/>
</dbReference>
<dbReference type="Proteomes" id="UP000255110">
    <property type="component" value="Unassembled WGS sequence"/>
</dbReference>
<dbReference type="STRING" id="460.Lstg_2117"/>
<evidence type="ECO:0000313" key="5">
    <source>
        <dbReference type="Proteomes" id="UP000255110"/>
    </source>
</evidence>
<accession>A0A378L9R5</accession>
<reference evidence="3 5" key="2">
    <citation type="submission" date="2018-06" db="EMBL/GenBank/DDBJ databases">
        <authorList>
            <consortium name="Pathogen Informatics"/>
            <person name="Doyle S."/>
        </authorList>
    </citation>
    <scope>NUCLEOTIDE SEQUENCE [LARGE SCALE GENOMIC DNA]</scope>
    <source>
        <strain evidence="3 5">NCTC11991</strain>
    </source>
</reference>
<protein>
    <submittedName>
        <fullName evidence="3">Uncharacterized protein</fullName>
    </submittedName>
</protein>